<comment type="caution">
    <text evidence="1">The sequence shown here is derived from an EMBL/GenBank/DDBJ whole genome shotgun (WGS) entry which is preliminary data.</text>
</comment>
<reference evidence="1 2" key="1">
    <citation type="submission" date="2021-05" db="EMBL/GenBank/DDBJ databases">
        <title>The draft genome of Geobacter pelophilus DSM 12255.</title>
        <authorList>
            <person name="Xu Z."/>
            <person name="Masuda Y."/>
            <person name="Itoh H."/>
            <person name="Senoo K."/>
        </authorList>
    </citation>
    <scope>NUCLEOTIDE SEQUENCE [LARGE SCALE GENOMIC DNA]</scope>
    <source>
        <strain evidence="1 2">DSM 12255</strain>
    </source>
</reference>
<dbReference type="AlphaFoldDB" id="A0AAW4LGU1"/>
<gene>
    <name evidence="1" type="ORF">KI809_18845</name>
</gene>
<accession>A0AAW4LGU1</accession>
<dbReference type="Proteomes" id="UP000811899">
    <property type="component" value="Unassembled WGS sequence"/>
</dbReference>
<sequence>MSTHYAKYEKSLRLQRMLELLLDGKKHTTLDIILKADICAVNSAAAELRVNGFNIRCDQKRPASYWLPDPAAARQLSSSLLAGKAA</sequence>
<protein>
    <submittedName>
        <fullName evidence="1">Uncharacterized protein</fullName>
    </submittedName>
</protein>
<evidence type="ECO:0000313" key="2">
    <source>
        <dbReference type="Proteomes" id="UP000811899"/>
    </source>
</evidence>
<organism evidence="1 2">
    <name type="scientific">Geoanaerobacter pelophilus</name>
    <dbReference type="NCBI Taxonomy" id="60036"/>
    <lineage>
        <taxon>Bacteria</taxon>
        <taxon>Pseudomonadati</taxon>
        <taxon>Thermodesulfobacteriota</taxon>
        <taxon>Desulfuromonadia</taxon>
        <taxon>Geobacterales</taxon>
        <taxon>Geobacteraceae</taxon>
        <taxon>Geoanaerobacter</taxon>
    </lineage>
</organism>
<evidence type="ECO:0000313" key="1">
    <source>
        <dbReference type="EMBL" id="MBT0666371.1"/>
    </source>
</evidence>
<keyword evidence="2" id="KW-1185">Reference proteome</keyword>
<proteinExistence type="predicted"/>
<name>A0AAW4LGU1_9BACT</name>
<dbReference type="RefSeq" id="WP_214173145.1">
    <property type="nucleotide sequence ID" value="NZ_JAHCVJ010000011.1"/>
</dbReference>
<dbReference type="EMBL" id="JAHCVJ010000011">
    <property type="protein sequence ID" value="MBT0666371.1"/>
    <property type="molecule type" value="Genomic_DNA"/>
</dbReference>